<keyword evidence="2" id="KW-0813">Transport</keyword>
<organism evidence="9 10">
    <name type="scientific">Anopheles culicifacies</name>
    <dbReference type="NCBI Taxonomy" id="139723"/>
    <lineage>
        <taxon>Eukaryota</taxon>
        <taxon>Metazoa</taxon>
        <taxon>Ecdysozoa</taxon>
        <taxon>Arthropoda</taxon>
        <taxon>Hexapoda</taxon>
        <taxon>Insecta</taxon>
        <taxon>Pterygota</taxon>
        <taxon>Neoptera</taxon>
        <taxon>Endopterygota</taxon>
        <taxon>Diptera</taxon>
        <taxon>Nematocera</taxon>
        <taxon>Culicoidea</taxon>
        <taxon>Culicidae</taxon>
        <taxon>Anophelinae</taxon>
        <taxon>Anopheles</taxon>
        <taxon>culicifacies species complex</taxon>
    </lineage>
</organism>
<evidence type="ECO:0000256" key="7">
    <source>
        <dbReference type="ARBA" id="ARBA00023303"/>
    </source>
</evidence>
<keyword evidence="10" id="KW-1185">Reference proteome</keyword>
<keyword evidence="6" id="KW-0472">Membrane</keyword>
<dbReference type="GO" id="GO:0042734">
    <property type="term" value="C:presynaptic membrane"/>
    <property type="evidence" value="ECO:0007669"/>
    <property type="project" value="TreeGrafter"/>
</dbReference>
<sequence length="170" mass="19503">MWTSVTMPSIIMPSGAEAWYRFGATVNLEEWFRKIHLTQLPVLCMCEPEMEGACQELLGHGDTQVGTRYETYKATLKKIPATRLSRLTEALANYDPVLNEYFFDRHPGVFAQVLNYYRTGKLHYPTDVCGPLFEEELEFWGLDSNQVEPCCWSTYSVHRDTQVGGLLSFC</sequence>
<reference evidence="9" key="2">
    <citation type="submission" date="2020-05" db="UniProtKB">
        <authorList>
            <consortium name="EnsemblMetazoa"/>
        </authorList>
    </citation>
    <scope>IDENTIFICATION</scope>
    <source>
        <strain evidence="9">A-37</strain>
    </source>
</reference>
<dbReference type="GO" id="GO:0045211">
    <property type="term" value="C:postsynaptic membrane"/>
    <property type="evidence" value="ECO:0007669"/>
    <property type="project" value="TreeGrafter"/>
</dbReference>
<dbReference type="InterPro" id="IPR003131">
    <property type="entry name" value="T1-type_BTB"/>
</dbReference>
<keyword evidence="7" id="KW-0407">Ion channel</keyword>
<dbReference type="InterPro" id="IPR028325">
    <property type="entry name" value="VG_K_chnl"/>
</dbReference>
<dbReference type="SMART" id="SM00225">
    <property type="entry name" value="BTB"/>
    <property type="match status" value="1"/>
</dbReference>
<evidence type="ECO:0000313" key="10">
    <source>
        <dbReference type="Proteomes" id="UP000075883"/>
    </source>
</evidence>
<proteinExistence type="predicted"/>
<keyword evidence="4" id="KW-1133">Transmembrane helix</keyword>
<evidence type="ECO:0000259" key="8">
    <source>
        <dbReference type="SMART" id="SM00225"/>
    </source>
</evidence>
<dbReference type="EnsemblMetazoa" id="ACUA012692-RA">
    <property type="protein sequence ID" value="ACUA012692-PA"/>
    <property type="gene ID" value="ACUA012692"/>
</dbReference>
<dbReference type="SUPFAM" id="SSF54695">
    <property type="entry name" value="POZ domain"/>
    <property type="match status" value="1"/>
</dbReference>
<dbReference type="InterPro" id="IPR003974">
    <property type="entry name" value="K_chnl_volt-dep_Kv3"/>
</dbReference>
<evidence type="ECO:0000256" key="3">
    <source>
        <dbReference type="ARBA" id="ARBA00022692"/>
    </source>
</evidence>
<dbReference type="PANTHER" id="PTHR11537:SF278">
    <property type="entry name" value="SHAW-LIKE, ISOFORM C"/>
    <property type="match status" value="1"/>
</dbReference>
<evidence type="ECO:0000256" key="4">
    <source>
        <dbReference type="ARBA" id="ARBA00022989"/>
    </source>
</evidence>
<evidence type="ECO:0000256" key="6">
    <source>
        <dbReference type="ARBA" id="ARBA00023136"/>
    </source>
</evidence>
<dbReference type="STRING" id="139723.A0A182M9D1"/>
<keyword evidence="5" id="KW-0406">Ion transport</keyword>
<evidence type="ECO:0000313" key="9">
    <source>
        <dbReference type="EnsemblMetazoa" id="ACUA012692-PA"/>
    </source>
</evidence>
<keyword evidence="3" id="KW-0812">Transmembrane</keyword>
<name>A0A182M9D1_9DIPT</name>
<dbReference type="GO" id="GO:0051260">
    <property type="term" value="P:protein homooligomerization"/>
    <property type="evidence" value="ECO:0007669"/>
    <property type="project" value="InterPro"/>
</dbReference>
<dbReference type="Proteomes" id="UP000075883">
    <property type="component" value="Unassembled WGS sequence"/>
</dbReference>
<protein>
    <recommendedName>
        <fullName evidence="8">BTB domain-containing protein</fullName>
    </recommendedName>
</protein>
<dbReference type="GO" id="GO:0032590">
    <property type="term" value="C:dendrite membrane"/>
    <property type="evidence" value="ECO:0007669"/>
    <property type="project" value="TreeGrafter"/>
</dbReference>
<dbReference type="GO" id="GO:0005251">
    <property type="term" value="F:delayed rectifier potassium channel activity"/>
    <property type="evidence" value="ECO:0007669"/>
    <property type="project" value="TreeGrafter"/>
</dbReference>
<dbReference type="InterPro" id="IPR000210">
    <property type="entry name" value="BTB/POZ_dom"/>
</dbReference>
<dbReference type="Gene3D" id="3.30.710.10">
    <property type="entry name" value="Potassium Channel Kv1.1, Chain A"/>
    <property type="match status" value="1"/>
</dbReference>
<dbReference type="VEuPathDB" id="VectorBase:ACUA012692"/>
<dbReference type="GO" id="GO:0043679">
    <property type="term" value="C:axon terminus"/>
    <property type="evidence" value="ECO:0007669"/>
    <property type="project" value="TreeGrafter"/>
</dbReference>
<dbReference type="InterPro" id="IPR011333">
    <property type="entry name" value="SKP1/BTB/POZ_sf"/>
</dbReference>
<reference evidence="10" key="1">
    <citation type="submission" date="2013-09" db="EMBL/GenBank/DDBJ databases">
        <title>The Genome Sequence of Anopheles culicifacies species A.</title>
        <authorList>
            <consortium name="The Broad Institute Genomics Platform"/>
            <person name="Neafsey D.E."/>
            <person name="Besansky N."/>
            <person name="Howell P."/>
            <person name="Walton C."/>
            <person name="Young S.K."/>
            <person name="Zeng Q."/>
            <person name="Gargeya S."/>
            <person name="Fitzgerald M."/>
            <person name="Haas B."/>
            <person name="Abouelleil A."/>
            <person name="Allen A.W."/>
            <person name="Alvarado L."/>
            <person name="Arachchi H.M."/>
            <person name="Berlin A.M."/>
            <person name="Chapman S.B."/>
            <person name="Gainer-Dewar J."/>
            <person name="Goldberg J."/>
            <person name="Griggs A."/>
            <person name="Gujja S."/>
            <person name="Hansen M."/>
            <person name="Howarth C."/>
            <person name="Imamovic A."/>
            <person name="Ireland A."/>
            <person name="Larimer J."/>
            <person name="McCowan C."/>
            <person name="Murphy C."/>
            <person name="Pearson M."/>
            <person name="Poon T.W."/>
            <person name="Priest M."/>
            <person name="Roberts A."/>
            <person name="Saif S."/>
            <person name="Shea T."/>
            <person name="Sisk P."/>
            <person name="Sykes S."/>
            <person name="Wortman J."/>
            <person name="Nusbaum C."/>
            <person name="Birren B."/>
        </authorList>
    </citation>
    <scope>NUCLEOTIDE SEQUENCE [LARGE SCALE GENOMIC DNA]</scope>
    <source>
        <strain evidence="10">A-37</strain>
    </source>
</reference>
<accession>A0A182M9D1</accession>
<evidence type="ECO:0000256" key="1">
    <source>
        <dbReference type="ARBA" id="ARBA00004141"/>
    </source>
</evidence>
<dbReference type="PRINTS" id="PR01498">
    <property type="entry name" value="SHAWCHANNEL"/>
</dbReference>
<dbReference type="Pfam" id="PF02214">
    <property type="entry name" value="BTB_2"/>
    <property type="match status" value="1"/>
</dbReference>
<dbReference type="GO" id="GO:0032809">
    <property type="term" value="C:neuronal cell body membrane"/>
    <property type="evidence" value="ECO:0007669"/>
    <property type="project" value="TreeGrafter"/>
</dbReference>
<dbReference type="GO" id="GO:0001508">
    <property type="term" value="P:action potential"/>
    <property type="evidence" value="ECO:0007669"/>
    <property type="project" value="TreeGrafter"/>
</dbReference>
<evidence type="ECO:0000256" key="5">
    <source>
        <dbReference type="ARBA" id="ARBA00023065"/>
    </source>
</evidence>
<dbReference type="PANTHER" id="PTHR11537">
    <property type="entry name" value="VOLTAGE-GATED POTASSIUM CHANNEL"/>
    <property type="match status" value="1"/>
</dbReference>
<dbReference type="GO" id="GO:0008076">
    <property type="term" value="C:voltage-gated potassium channel complex"/>
    <property type="evidence" value="ECO:0007669"/>
    <property type="project" value="InterPro"/>
</dbReference>
<evidence type="ECO:0000256" key="2">
    <source>
        <dbReference type="ARBA" id="ARBA00022448"/>
    </source>
</evidence>
<feature type="domain" description="BTB" evidence="8">
    <location>
        <begin position="64"/>
        <end position="158"/>
    </location>
</feature>
<dbReference type="AlphaFoldDB" id="A0A182M9D1"/>
<comment type="subcellular location">
    <subcellularLocation>
        <location evidence="1">Membrane</location>
        <topology evidence="1">Multi-pass membrane protein</topology>
    </subcellularLocation>
</comment>
<dbReference type="EMBL" id="AXCM01016303">
    <property type="status" value="NOT_ANNOTATED_CDS"/>
    <property type="molecule type" value="Genomic_DNA"/>
</dbReference>